<keyword evidence="2" id="KW-0732">Signal</keyword>
<feature type="chain" id="PRO_5004332929" evidence="2">
    <location>
        <begin position="25"/>
        <end position="324"/>
    </location>
</feature>
<feature type="compositionally biased region" description="Polar residues" evidence="1">
    <location>
        <begin position="70"/>
        <end position="82"/>
    </location>
</feature>
<evidence type="ECO:0000256" key="2">
    <source>
        <dbReference type="SAM" id="SignalP"/>
    </source>
</evidence>
<name>Q9RAD5_CERSP</name>
<dbReference type="InterPro" id="IPR007433">
    <property type="entry name" value="DUF481"/>
</dbReference>
<feature type="signal peptide" evidence="2">
    <location>
        <begin position="1"/>
        <end position="24"/>
    </location>
</feature>
<dbReference type="AlphaFoldDB" id="Q9RAD5"/>
<gene>
    <name evidence="3" type="primary">sspA</name>
</gene>
<dbReference type="EMBL" id="AB022117">
    <property type="protein sequence ID" value="BAA87919.1"/>
    <property type="molecule type" value="Genomic_DNA"/>
</dbReference>
<accession>Q9RAD5</accession>
<evidence type="ECO:0000256" key="1">
    <source>
        <dbReference type="SAM" id="MobiDB-lite"/>
    </source>
</evidence>
<proteinExistence type="predicted"/>
<dbReference type="Pfam" id="PF04338">
    <property type="entry name" value="DUF481"/>
    <property type="match status" value="1"/>
</dbReference>
<organism evidence="3">
    <name type="scientific">Cereibacter sphaeroides f. sp. denitrificans</name>
    <dbReference type="NCBI Taxonomy" id="39723"/>
    <lineage>
        <taxon>Bacteria</taxon>
        <taxon>Pseudomonadati</taxon>
        <taxon>Pseudomonadota</taxon>
        <taxon>Alphaproteobacteria</taxon>
        <taxon>Rhodobacterales</taxon>
        <taxon>Paracoccaceae</taxon>
        <taxon>Cereibacter</taxon>
    </lineage>
</organism>
<evidence type="ECO:0000313" key="3">
    <source>
        <dbReference type="EMBL" id="BAA87919.1"/>
    </source>
</evidence>
<protein>
    <submittedName>
        <fullName evidence="3">Salt-stress induced outer membrane protein SspA</fullName>
    </submittedName>
</protein>
<reference evidence="3" key="2">
    <citation type="journal article" date="2001" name="Appl. Microbiol. Biotechnol.">
        <title>Cloning and sequencing of a gene encoding a novel salt stress-induced membrane protein from Rhodobacter sphaeroides f. sp. dentrificans.</title>
        <authorList>
            <person name="Xu X.Y."/>
            <person name="Kadokura H."/>
            <person name="Okubo A."/>
            <person name="Kitamoto K."/>
            <person name="Yamazaki S."/>
        </authorList>
    </citation>
    <scope>NUCLEOTIDE SEQUENCE</scope>
    <source>
        <strain evidence="3">IL106</strain>
    </source>
</reference>
<sequence length="324" mass="35901">MKDNFRIAGLTAFALLIGTTAVHAQVGTLTGTRQIEDRIEDIEDDVQDDLEEAEDPSRFGNPEFRPGFSGSASLGYSGSDGNTEEQNLTIGARLRHAQGPYVQNLGVVLDYAETDGNSDQEDIFMVYEGNYYFNDQFYGFVLGRAEFNGLADDADAKREIADVPLAERVKTDGFIGVGPGYRVINRPDMAWRVQAGVRLSYLEFGDDRDESEVGYIASSRFFYRINENVFLTNDTDVLSSDEALRVNNDFGVNIKMTDAFSTRVSYLTDYNESRAIRSTTSSACRSSTASDRGPAIGRKELLIRPSSCMGHLFPRVQAAMALRQ</sequence>
<reference evidence="3" key="1">
    <citation type="submission" date="1999-01" db="EMBL/GenBank/DDBJ databases">
        <authorList>
            <person name="Xu X."/>
            <person name="Kadokura H."/>
            <person name="Yamazaki S."/>
            <person name="Okubo A."/>
        </authorList>
    </citation>
    <scope>NUCLEOTIDE SEQUENCE</scope>
    <source>
        <strain evidence="3">IL106</strain>
    </source>
</reference>
<feature type="region of interest" description="Disordered" evidence="1">
    <location>
        <begin position="49"/>
        <end position="82"/>
    </location>
</feature>